<dbReference type="Gene3D" id="3.30.1370.170">
    <property type="match status" value="1"/>
</dbReference>
<dbReference type="CDD" id="cd12158">
    <property type="entry name" value="ErythrP_dh"/>
    <property type="match status" value="1"/>
</dbReference>
<feature type="binding site" evidence="5">
    <location>
        <position position="65"/>
    </location>
    <ligand>
        <name>substrate</name>
    </ligand>
</feature>
<evidence type="ECO:0000256" key="3">
    <source>
        <dbReference type="ARBA" id="ARBA00023027"/>
    </source>
</evidence>
<dbReference type="SUPFAM" id="SSF51735">
    <property type="entry name" value="NAD(P)-binding Rossmann-fold domains"/>
    <property type="match status" value="1"/>
</dbReference>
<dbReference type="Pfam" id="PF02826">
    <property type="entry name" value="2-Hacid_dh_C"/>
    <property type="match status" value="1"/>
</dbReference>
<dbReference type="InterPro" id="IPR038251">
    <property type="entry name" value="PdxB_dimer_sf"/>
</dbReference>
<feature type="binding site" evidence="5">
    <location>
        <position position="229"/>
    </location>
    <ligand>
        <name>NAD(+)</name>
        <dbReference type="ChEBI" id="CHEBI:57540"/>
    </ligand>
</feature>
<keyword evidence="3 5" id="KW-0520">NAD</keyword>
<dbReference type="PANTHER" id="PTHR42938">
    <property type="entry name" value="FORMATE DEHYDROGENASE 1"/>
    <property type="match status" value="1"/>
</dbReference>
<protein>
    <recommendedName>
        <fullName evidence="5">Erythronate-4-phosphate dehydrogenase</fullName>
        <ecNumber evidence="5">1.1.1.290</ecNumber>
    </recommendedName>
</protein>
<sequence>MHIVADENMPALDDFERLGRVTRVDGRSLTRADLRDADILLVRSVTPVTEALLADTPVRFVGSATIGTDHVDLDALDRLGIAFACAPGCNARAVAEYVLQALLMASQHHGRPLRGSTVGVIGLGNVGGLVAAWLRALDVKVLGCDPPLARAGRVTSVSLDEALAADAVTLHVPLIKGGDEATRHLLDKTRLRALNHEQTLINTCRGPVVDNQALSRRLARGDGPLTFLDVWEGEPLLNPALLEQVFNGSPHVAGYSVEGKRLGSAMLYEAWCRWMGEPAPAAPAVAERRTLALDVEDESQLLALLRYAHRLPEDDQRLRRSLRESDPGAAFDRLRKQYPPRHELHHWRHQGKVAPSLRALVSLLFESNASGSARPVPALHRPAGSSPR</sequence>
<keyword evidence="2 5" id="KW-0560">Oxidoreductase</keyword>
<proteinExistence type="inferred from homology"/>
<keyword evidence="1 5" id="KW-0963">Cytoplasm</keyword>
<feature type="active site" evidence="5">
    <location>
        <position position="234"/>
    </location>
</feature>
<feature type="binding site" evidence="5">
    <location>
        <position position="255"/>
    </location>
    <ligand>
        <name>substrate</name>
    </ligand>
</feature>
<keyword evidence="9" id="KW-1185">Reference proteome</keyword>
<dbReference type="InterPro" id="IPR006140">
    <property type="entry name" value="D-isomer_DH_NAD-bd"/>
</dbReference>
<name>A0ABS0AJL9_9GAMM</name>
<feature type="active site" description="Proton donor" evidence="5">
    <location>
        <position position="251"/>
    </location>
</feature>
<dbReference type="SUPFAM" id="SSF52283">
    <property type="entry name" value="Formate/glycerate dehydrogenase catalytic domain-like"/>
    <property type="match status" value="1"/>
</dbReference>
<dbReference type="InterPro" id="IPR020921">
    <property type="entry name" value="Erythronate-4-P_DHase"/>
</dbReference>
<feature type="binding site" evidence="5">
    <location>
        <position position="254"/>
    </location>
    <ligand>
        <name>NAD(+)</name>
        <dbReference type="ChEBI" id="CHEBI:57540"/>
    </ligand>
</feature>
<keyword evidence="4 5" id="KW-0664">Pyridoxine biosynthesis</keyword>
<evidence type="ECO:0000259" key="6">
    <source>
        <dbReference type="Pfam" id="PF02826"/>
    </source>
</evidence>
<comment type="subcellular location">
    <subcellularLocation>
        <location evidence="5">Cytoplasm</location>
    </subcellularLocation>
</comment>
<feature type="domain" description="D-isomer specific 2-hydroxyacid dehydrogenase NAD-binding" evidence="6">
    <location>
        <begin position="106"/>
        <end position="253"/>
    </location>
</feature>
<gene>
    <name evidence="5" type="primary">pdxB</name>
    <name evidence="8" type="ORF">ISO4_02916</name>
</gene>
<feature type="binding site" evidence="5">
    <location>
        <position position="145"/>
    </location>
    <ligand>
        <name>NAD(+)</name>
        <dbReference type="ChEBI" id="CHEBI:57540"/>
    </ligand>
</feature>
<dbReference type="Gene3D" id="3.40.50.720">
    <property type="entry name" value="NAD(P)-binding Rossmann-like Domain"/>
    <property type="match status" value="2"/>
</dbReference>
<comment type="function">
    <text evidence="5">Catalyzes the oxidation of erythronate-4-phosphate to 3-hydroxy-2-oxo-4-phosphonooxybutanoate.</text>
</comment>
<evidence type="ECO:0000313" key="9">
    <source>
        <dbReference type="Proteomes" id="UP000644441"/>
    </source>
</evidence>
<dbReference type="Proteomes" id="UP000644441">
    <property type="component" value="Unassembled WGS sequence"/>
</dbReference>
<dbReference type="EMBL" id="ARXR01000037">
    <property type="protein sequence ID" value="MBF5054314.1"/>
    <property type="molecule type" value="Genomic_DNA"/>
</dbReference>
<organism evidence="8 9">
    <name type="scientific">Alloalcanivorax venustensis ISO4</name>
    <dbReference type="NCBI Taxonomy" id="1177184"/>
    <lineage>
        <taxon>Bacteria</taxon>
        <taxon>Pseudomonadati</taxon>
        <taxon>Pseudomonadota</taxon>
        <taxon>Gammaproteobacteria</taxon>
        <taxon>Oceanospirillales</taxon>
        <taxon>Alcanivoracaceae</taxon>
        <taxon>Alloalcanivorax</taxon>
    </lineage>
</organism>
<feature type="domain" description="Erythronate-4-phosphate dehydrogenase dimerisation" evidence="7">
    <location>
        <begin position="290"/>
        <end position="352"/>
    </location>
</feature>
<comment type="catalytic activity">
    <reaction evidence="5">
        <text>4-phospho-D-erythronate + NAD(+) = (R)-3-hydroxy-2-oxo-4-phosphooxybutanoate + NADH + H(+)</text>
        <dbReference type="Rhea" id="RHEA:18829"/>
        <dbReference type="ChEBI" id="CHEBI:15378"/>
        <dbReference type="ChEBI" id="CHEBI:57540"/>
        <dbReference type="ChEBI" id="CHEBI:57945"/>
        <dbReference type="ChEBI" id="CHEBI:58538"/>
        <dbReference type="ChEBI" id="CHEBI:58766"/>
        <dbReference type="EC" id="1.1.1.290"/>
    </reaction>
</comment>
<comment type="caution">
    <text evidence="5">Lacks conserved residue(s) required for the propagation of feature annotation.</text>
</comment>
<evidence type="ECO:0000256" key="1">
    <source>
        <dbReference type="ARBA" id="ARBA00022490"/>
    </source>
</evidence>
<reference evidence="8 9" key="1">
    <citation type="submission" date="2012-09" db="EMBL/GenBank/DDBJ databases">
        <title>Genome Sequence of alkane-degrading Bacterium Alcanivorax venustensis ISO4.</title>
        <authorList>
            <person name="Lai Q."/>
            <person name="Shao Z."/>
        </authorList>
    </citation>
    <scope>NUCLEOTIDE SEQUENCE [LARGE SCALE GENOMIC DNA]</scope>
    <source>
        <strain evidence="8 9">ISO4</strain>
    </source>
</reference>
<dbReference type="EC" id="1.1.1.290" evidence="5"/>
<accession>A0ABS0AJL9</accession>
<comment type="pathway">
    <text evidence="5">Cofactor biosynthesis; pyridoxine 5'-phosphate biosynthesis; pyridoxine 5'-phosphate from D-erythrose 4-phosphate: step 2/5.</text>
</comment>
<dbReference type="HAMAP" id="MF_01825">
    <property type="entry name" value="PdxB"/>
    <property type="match status" value="1"/>
</dbReference>
<dbReference type="InterPro" id="IPR029752">
    <property type="entry name" value="D-isomer_DH_CS1"/>
</dbReference>
<dbReference type="PANTHER" id="PTHR42938:SF9">
    <property type="entry name" value="FORMATE DEHYDROGENASE 1"/>
    <property type="match status" value="1"/>
</dbReference>
<evidence type="ECO:0000313" key="8">
    <source>
        <dbReference type="EMBL" id="MBF5054314.1"/>
    </source>
</evidence>
<dbReference type="InterPro" id="IPR024531">
    <property type="entry name" value="Erythronate-4-P_DHase_dimer"/>
</dbReference>
<feature type="active site" evidence="5">
    <location>
        <position position="205"/>
    </location>
</feature>
<evidence type="ECO:0000259" key="7">
    <source>
        <dbReference type="Pfam" id="PF11890"/>
    </source>
</evidence>
<feature type="binding site" evidence="5">
    <location>
        <position position="44"/>
    </location>
    <ligand>
        <name>substrate</name>
    </ligand>
</feature>
<evidence type="ECO:0000256" key="2">
    <source>
        <dbReference type="ARBA" id="ARBA00023002"/>
    </source>
</evidence>
<comment type="subunit">
    <text evidence="5">Homodimer.</text>
</comment>
<dbReference type="RefSeq" id="WP_194856712.1">
    <property type="nucleotide sequence ID" value="NZ_ARXR01000037.1"/>
</dbReference>
<comment type="similarity">
    <text evidence="5">Belongs to the D-isomer specific 2-hydroxyacid dehydrogenase family. PdxB subfamily.</text>
</comment>
<dbReference type="PROSITE" id="PS00065">
    <property type="entry name" value="D_2_HYDROXYACID_DH_1"/>
    <property type="match status" value="1"/>
</dbReference>
<evidence type="ECO:0000256" key="4">
    <source>
        <dbReference type="ARBA" id="ARBA00023096"/>
    </source>
</evidence>
<dbReference type="Pfam" id="PF11890">
    <property type="entry name" value="DUF3410"/>
    <property type="match status" value="1"/>
</dbReference>
<evidence type="ECO:0000256" key="5">
    <source>
        <dbReference type="HAMAP-Rule" id="MF_01825"/>
    </source>
</evidence>
<dbReference type="InterPro" id="IPR036291">
    <property type="entry name" value="NAD(P)-bd_dom_sf"/>
</dbReference>
<comment type="caution">
    <text evidence="8">The sequence shown here is derived from an EMBL/GenBank/DDBJ whole genome shotgun (WGS) entry which is preliminary data.</text>
</comment>